<gene>
    <name evidence="2" type="ORF">QP027_04720</name>
</gene>
<name>A0ABY8VLB3_9CORY</name>
<dbReference type="CDD" id="cd02223">
    <property type="entry name" value="cupin_Bh2720-like"/>
    <property type="match status" value="1"/>
</dbReference>
<dbReference type="Pfam" id="PF07883">
    <property type="entry name" value="Cupin_2"/>
    <property type="match status" value="1"/>
</dbReference>
<evidence type="ECO:0000313" key="3">
    <source>
        <dbReference type="Proteomes" id="UP001225598"/>
    </source>
</evidence>
<protein>
    <submittedName>
        <fullName evidence="2">Cupin domain-containing protein</fullName>
    </submittedName>
</protein>
<dbReference type="InterPro" id="IPR013096">
    <property type="entry name" value="Cupin_2"/>
</dbReference>
<dbReference type="InterPro" id="IPR052538">
    <property type="entry name" value="Flavonoid_dioxygenase-like"/>
</dbReference>
<feature type="domain" description="Cupin type-2" evidence="1">
    <location>
        <begin position="42"/>
        <end position="117"/>
    </location>
</feature>
<organism evidence="2 3">
    <name type="scientific">Corynebacterium breve</name>
    <dbReference type="NCBI Taxonomy" id="3049799"/>
    <lineage>
        <taxon>Bacteria</taxon>
        <taxon>Bacillati</taxon>
        <taxon>Actinomycetota</taxon>
        <taxon>Actinomycetes</taxon>
        <taxon>Mycobacteriales</taxon>
        <taxon>Corynebacteriaceae</taxon>
        <taxon>Corynebacterium</taxon>
    </lineage>
</organism>
<dbReference type="PANTHER" id="PTHR43346:SF1">
    <property type="entry name" value="QUERCETIN 2,3-DIOXYGENASE-RELATED"/>
    <property type="match status" value="1"/>
</dbReference>
<dbReference type="InterPro" id="IPR011051">
    <property type="entry name" value="RmlC_Cupin_sf"/>
</dbReference>
<accession>A0ABY8VLB3</accession>
<dbReference type="Proteomes" id="UP001225598">
    <property type="component" value="Chromosome"/>
</dbReference>
<keyword evidence="3" id="KW-1185">Reference proteome</keyword>
<dbReference type="Gene3D" id="2.60.120.10">
    <property type="entry name" value="Jelly Rolls"/>
    <property type="match status" value="1"/>
</dbReference>
<dbReference type="PANTHER" id="PTHR43346">
    <property type="entry name" value="LIGAND BINDING DOMAIN PROTEIN, PUTATIVE (AFU_ORTHOLOGUE AFUA_6G14370)-RELATED"/>
    <property type="match status" value="1"/>
</dbReference>
<reference evidence="2 3" key="1">
    <citation type="submission" date="2023-05" db="EMBL/GenBank/DDBJ databases">
        <title>Corynebacterium suedekumii sp. nov. and Corynebacterium breve sp. nov. isolated from raw cow's milk.</title>
        <authorList>
            <person name="Baer M.K."/>
            <person name="Mehl L."/>
            <person name="Hellmuth R."/>
            <person name="Marke G."/>
            <person name="Lipski A."/>
        </authorList>
    </citation>
    <scope>NUCLEOTIDE SEQUENCE [LARGE SCALE GENOMIC DNA]</scope>
    <source>
        <strain evidence="2 3">R4</strain>
    </source>
</reference>
<sequence length="139" mass="15481">MSSTSEPARVDGPFTTNIEDATLENENFRTELWTGEFLQVTLMEIPVGGDIGLELHDDTDQFIRLEQGNARVEMGPTKDEVTFTKDIAAEDVVLVPRGEWHNVINTGEVPLKIYTIYAPPHHPKGTVHETQADALADEH</sequence>
<dbReference type="InterPro" id="IPR014710">
    <property type="entry name" value="RmlC-like_jellyroll"/>
</dbReference>
<proteinExistence type="predicted"/>
<dbReference type="EMBL" id="CP126969">
    <property type="protein sequence ID" value="WIM69018.1"/>
    <property type="molecule type" value="Genomic_DNA"/>
</dbReference>
<evidence type="ECO:0000259" key="1">
    <source>
        <dbReference type="Pfam" id="PF07883"/>
    </source>
</evidence>
<evidence type="ECO:0000313" key="2">
    <source>
        <dbReference type="EMBL" id="WIM69018.1"/>
    </source>
</evidence>
<dbReference type="SUPFAM" id="SSF51182">
    <property type="entry name" value="RmlC-like cupins"/>
    <property type="match status" value="1"/>
</dbReference>